<dbReference type="InterPro" id="IPR011335">
    <property type="entry name" value="Restrct_endonuc-II-like"/>
</dbReference>
<evidence type="ECO:0000313" key="2">
    <source>
        <dbReference type="EMBL" id="ALH23126.1"/>
    </source>
</evidence>
<organism evidence="2 3">
    <name type="scientific">Chrysochromulina ericina virus CeV-01B</name>
    <dbReference type="NCBI Taxonomy" id="3070830"/>
    <lineage>
        <taxon>Viruses</taxon>
        <taxon>Varidnaviria</taxon>
        <taxon>Bamfordvirae</taxon>
        <taxon>Nucleocytoviricota</taxon>
        <taxon>Megaviricetes</taxon>
        <taxon>Imitervirales</taxon>
        <taxon>Mesomimiviridae</taxon>
        <taxon>Tethysvirus</taxon>
        <taxon>Tethysvirus raunefjordenense</taxon>
    </lineage>
</organism>
<dbReference type="InterPro" id="IPR019080">
    <property type="entry name" value="YqaJ_viral_recombinase"/>
</dbReference>
<dbReference type="EMBL" id="KT820662">
    <property type="protein sequence ID" value="ALH23126.1"/>
    <property type="molecule type" value="Genomic_DNA"/>
</dbReference>
<proteinExistence type="predicted"/>
<protein>
    <submittedName>
        <fullName evidence="2">YqaJ-like viral recombinase</fullName>
    </submittedName>
</protein>
<dbReference type="OrthoDB" id="18180at10239"/>
<dbReference type="PANTHER" id="PTHR46609">
    <property type="entry name" value="EXONUCLEASE, PHAGE-TYPE/RECB, C-TERMINAL DOMAIN-CONTAINING PROTEIN"/>
    <property type="match status" value="1"/>
</dbReference>
<dbReference type="Gene3D" id="3.90.320.10">
    <property type="match status" value="1"/>
</dbReference>
<dbReference type="Proteomes" id="UP000203826">
    <property type="component" value="Segment"/>
</dbReference>
<dbReference type="InterPro" id="IPR011604">
    <property type="entry name" value="PDDEXK-like_dom_sf"/>
</dbReference>
<dbReference type="CDD" id="cd22343">
    <property type="entry name" value="PDDEXK_lambda_exonuclease-like"/>
    <property type="match status" value="1"/>
</dbReference>
<dbReference type="InterPro" id="IPR051703">
    <property type="entry name" value="NF-kappa-B_Signaling_Reg"/>
</dbReference>
<accession>A0A0N9Q9D4</accession>
<dbReference type="Pfam" id="PF09588">
    <property type="entry name" value="YqaJ"/>
    <property type="match status" value="1"/>
</dbReference>
<dbReference type="KEGG" id="vg:26049087"/>
<keyword evidence="3" id="KW-1185">Reference proteome</keyword>
<reference evidence="2 3" key="1">
    <citation type="journal article" date="2015" name="Genome Announc.">
        <title>The 474-Kilobase-Pair Complete Genome Sequence of CeV-01B, a Virus Infecting Haptolina (Chrysochromulina) ericina (Prymnesiophyceae).</title>
        <authorList>
            <person name="Gallot-Lavallee L."/>
            <person name="Pagarete A."/>
            <person name="Legendre M."/>
            <person name="Santini S."/>
            <person name="Sandaa R.A."/>
            <person name="Himmelbauer H."/>
            <person name="Ogata H."/>
            <person name="Bratbak G."/>
            <person name="Claverie J.M."/>
        </authorList>
    </citation>
    <scope>NUCLEOTIDE SEQUENCE [LARGE SCALE GENOMIC DNA]</scope>
    <source>
        <strain evidence="2">CeV-01B</strain>
    </source>
</reference>
<name>A0A0N9Q9D4_9VIRU</name>
<evidence type="ECO:0000259" key="1">
    <source>
        <dbReference type="Pfam" id="PF09588"/>
    </source>
</evidence>
<evidence type="ECO:0000313" key="3">
    <source>
        <dbReference type="Proteomes" id="UP000203826"/>
    </source>
</evidence>
<dbReference type="PANTHER" id="PTHR46609:SF6">
    <property type="entry name" value="EXONUCLEASE, PHAGE-TYPE_RECB, C-TERMINAL DOMAIN-CONTAINING PROTEIN-RELATED"/>
    <property type="match status" value="1"/>
</dbReference>
<dbReference type="SUPFAM" id="SSF52980">
    <property type="entry name" value="Restriction endonuclease-like"/>
    <property type="match status" value="1"/>
</dbReference>
<sequence>MDIDNITMYENIKKTLESDTTFTKSDFKLIKDMCIELFKDFINNNILLLSNSSFDKELTTYIYDNIKENLLHMYNNSNKQIMKKKLKKIIKKTTKYSWKKVIPYRSYKDSFIRNIKSKSNFINLKNKVEYLINIPQPQQRTDEWYQFRHGLLTASSIWKILSTQANINNIIYEKCKPFTLFKNPSLDSPLHWGQKYEPVSVELYENLYNTKIEDFGCIKHPKYPFIGASPDGINIDQDNPRYARMLEIKNVVNREINGIPKMEYWIQMQVQMETCDLNECDFLETKFLEYHNYDDFMSDGTFIMTEDNKQKGIMLLFNNNGNTFYEYAPINIDLERYQIWEEDMFKKHSESEWIRTIYWKLEKLSNILVLRNKLWFEQALPKFRDVWETILRERVTGYEHRAPKRRSTIVNNMPKRCLINVTKLE</sequence>
<gene>
    <name evidence="2" type="ORF">ceV_220</name>
</gene>
<feature type="domain" description="YqaJ viral recombinase" evidence="1">
    <location>
        <begin position="143"/>
        <end position="275"/>
    </location>
</feature>